<feature type="transmembrane region" description="Helical" evidence="5">
    <location>
        <begin position="48"/>
        <end position="67"/>
    </location>
</feature>
<feature type="transmembrane region" description="Helical" evidence="5">
    <location>
        <begin position="110"/>
        <end position="126"/>
    </location>
</feature>
<dbReference type="GO" id="GO:0005886">
    <property type="term" value="C:plasma membrane"/>
    <property type="evidence" value="ECO:0007669"/>
    <property type="project" value="UniProtKB-SubCell"/>
</dbReference>
<evidence type="ECO:0000313" key="6">
    <source>
        <dbReference type="EMBL" id="SJZ48692.1"/>
    </source>
</evidence>
<feature type="transmembrane region" description="Helical" evidence="5">
    <location>
        <begin position="79"/>
        <end position="98"/>
    </location>
</feature>
<comment type="subcellular location">
    <subcellularLocation>
        <location evidence="5">Cell membrane</location>
        <topology evidence="5">Multi-pass membrane protein</topology>
    </subcellularLocation>
</comment>
<dbReference type="STRING" id="142842.SAMN02745118_00998"/>
<organism evidence="6 7">
    <name type="scientific">Selenihalanaerobacter shriftii</name>
    <dbReference type="NCBI Taxonomy" id="142842"/>
    <lineage>
        <taxon>Bacteria</taxon>
        <taxon>Bacillati</taxon>
        <taxon>Bacillota</taxon>
        <taxon>Clostridia</taxon>
        <taxon>Halanaerobiales</taxon>
        <taxon>Halobacteroidaceae</taxon>
        <taxon>Selenihalanaerobacter</taxon>
    </lineage>
</organism>
<dbReference type="RefSeq" id="WP_078809493.1">
    <property type="nucleotide sequence ID" value="NZ_FUWM01000007.1"/>
</dbReference>
<dbReference type="InterPro" id="IPR007382">
    <property type="entry name" value="UPF0756_TM"/>
</dbReference>
<feature type="transmembrane region" description="Helical" evidence="5">
    <location>
        <begin position="6"/>
        <end position="36"/>
    </location>
</feature>
<dbReference type="PANTHER" id="PTHR38452:SF1">
    <property type="entry name" value="UPF0756 MEMBRANE PROTEIN YEAL"/>
    <property type="match status" value="1"/>
</dbReference>
<proteinExistence type="inferred from homology"/>
<protein>
    <recommendedName>
        <fullName evidence="5">UPF0756 membrane protein SAMN02745118_00998</fullName>
    </recommendedName>
</protein>
<keyword evidence="2 5" id="KW-0812">Transmembrane</keyword>
<dbReference type="Pfam" id="PF04284">
    <property type="entry name" value="DUF441"/>
    <property type="match status" value="1"/>
</dbReference>
<dbReference type="OrthoDB" id="80306at2"/>
<keyword evidence="7" id="KW-1185">Reference proteome</keyword>
<comment type="similarity">
    <text evidence="5">Belongs to the UPF0756 family.</text>
</comment>
<dbReference type="AlphaFoldDB" id="A0A1T4L1T1"/>
<dbReference type="HAMAP" id="MF_01874">
    <property type="entry name" value="UPF0756"/>
    <property type="match status" value="1"/>
</dbReference>
<accession>A0A1T4L1T1</accession>
<evidence type="ECO:0000256" key="3">
    <source>
        <dbReference type="ARBA" id="ARBA00022989"/>
    </source>
</evidence>
<evidence type="ECO:0000313" key="7">
    <source>
        <dbReference type="Proteomes" id="UP000190625"/>
    </source>
</evidence>
<dbReference type="EMBL" id="FUWM01000007">
    <property type="protein sequence ID" value="SJZ48692.1"/>
    <property type="molecule type" value="Genomic_DNA"/>
</dbReference>
<gene>
    <name evidence="6" type="ORF">SAMN02745118_00998</name>
</gene>
<evidence type="ECO:0000256" key="4">
    <source>
        <dbReference type="ARBA" id="ARBA00023136"/>
    </source>
</evidence>
<keyword evidence="1 5" id="KW-1003">Cell membrane</keyword>
<evidence type="ECO:0000256" key="1">
    <source>
        <dbReference type="ARBA" id="ARBA00022475"/>
    </source>
</evidence>
<keyword evidence="3 5" id="KW-1133">Transmembrane helix</keyword>
<dbReference type="Proteomes" id="UP000190625">
    <property type="component" value="Unassembled WGS sequence"/>
</dbReference>
<dbReference type="PANTHER" id="PTHR38452">
    <property type="entry name" value="UPF0756 MEMBRANE PROTEIN YEAL"/>
    <property type="match status" value="1"/>
</dbReference>
<sequence>MAQINLVLFILLILGIISKNNSLIISSLLLLSLRILKLDNIFPIIDRYSIKLGIILIMLGVLNPVATGEVDLLEIVETIKSPIGIISVIMGVLVTQFTKEGLSLMSTSPEVIPNLVAGIIIGIAFFKGMPSGPLIASGITAVLIKLFK</sequence>
<reference evidence="7" key="1">
    <citation type="submission" date="2017-02" db="EMBL/GenBank/DDBJ databases">
        <authorList>
            <person name="Varghese N."/>
            <person name="Submissions S."/>
        </authorList>
    </citation>
    <scope>NUCLEOTIDE SEQUENCE [LARGE SCALE GENOMIC DNA]</scope>
    <source>
        <strain evidence="7">ATCC BAA-73</strain>
    </source>
</reference>
<keyword evidence="4 5" id="KW-0472">Membrane</keyword>
<evidence type="ECO:0000256" key="2">
    <source>
        <dbReference type="ARBA" id="ARBA00022692"/>
    </source>
</evidence>
<evidence type="ECO:0000256" key="5">
    <source>
        <dbReference type="HAMAP-Rule" id="MF_01874"/>
    </source>
</evidence>
<name>A0A1T4L1T1_9FIRM</name>